<proteinExistence type="predicted"/>
<comment type="subcellular location">
    <subcellularLocation>
        <location evidence="1">Membrane</location>
        <topology evidence="1">Single-pass membrane protein</topology>
    </subcellularLocation>
</comment>
<dbReference type="CDD" id="cd03401">
    <property type="entry name" value="SPFH_prohibitin"/>
    <property type="match status" value="1"/>
</dbReference>
<gene>
    <name evidence="5" type="ORF">FAZ69_17380</name>
</gene>
<comment type="caution">
    <text evidence="5">The sequence shown here is derived from an EMBL/GenBank/DDBJ whole genome shotgun (WGS) entry which is preliminary data.</text>
</comment>
<feature type="transmembrane region" description="Helical" evidence="3">
    <location>
        <begin position="44"/>
        <end position="65"/>
    </location>
</feature>
<dbReference type="InterPro" id="IPR036013">
    <property type="entry name" value="Band_7/SPFH_dom_sf"/>
</dbReference>
<evidence type="ECO:0000313" key="5">
    <source>
        <dbReference type="EMBL" id="TKC88024.1"/>
    </source>
</evidence>
<keyword evidence="2" id="KW-0175">Coiled coil</keyword>
<dbReference type="PANTHER" id="PTHR23222">
    <property type="entry name" value="PROHIBITIN"/>
    <property type="match status" value="1"/>
</dbReference>
<dbReference type="SMART" id="SM00244">
    <property type="entry name" value="PHB"/>
    <property type="match status" value="1"/>
</dbReference>
<feature type="domain" description="Band 7" evidence="4">
    <location>
        <begin position="60"/>
        <end position="223"/>
    </location>
</feature>
<evidence type="ECO:0000256" key="1">
    <source>
        <dbReference type="ARBA" id="ARBA00004167"/>
    </source>
</evidence>
<dbReference type="InterPro" id="IPR001107">
    <property type="entry name" value="Band_7"/>
</dbReference>
<dbReference type="GO" id="GO:0016020">
    <property type="term" value="C:membrane"/>
    <property type="evidence" value="ECO:0007669"/>
    <property type="project" value="UniProtKB-SubCell"/>
</dbReference>
<accession>A0A4U1I437</accession>
<dbReference type="InterPro" id="IPR000163">
    <property type="entry name" value="Prohibitin"/>
</dbReference>
<evidence type="ECO:0000313" key="6">
    <source>
        <dbReference type="Proteomes" id="UP000305539"/>
    </source>
</evidence>
<reference evidence="5 6" key="1">
    <citation type="submission" date="2019-04" db="EMBL/GenBank/DDBJ databases">
        <title>Trinickia sp. 7GSK02, isolated from subtropical forest soil.</title>
        <authorList>
            <person name="Gao Z.-H."/>
            <person name="Qiu L.-H."/>
        </authorList>
    </citation>
    <scope>NUCLEOTIDE SEQUENCE [LARGE SCALE GENOMIC DNA]</scope>
    <source>
        <strain evidence="5 6">7GSK02</strain>
    </source>
</reference>
<dbReference type="OrthoDB" id="9812991at2"/>
<dbReference type="AlphaFoldDB" id="A0A4U1I437"/>
<dbReference type="RefSeq" id="WP_136896288.1">
    <property type="nucleotide sequence ID" value="NZ_SWJE01000008.1"/>
</dbReference>
<evidence type="ECO:0000256" key="3">
    <source>
        <dbReference type="SAM" id="Phobius"/>
    </source>
</evidence>
<organism evidence="5 6">
    <name type="scientific">Trinickia terrae</name>
    <dbReference type="NCBI Taxonomy" id="2571161"/>
    <lineage>
        <taxon>Bacteria</taxon>
        <taxon>Pseudomonadati</taxon>
        <taxon>Pseudomonadota</taxon>
        <taxon>Betaproteobacteria</taxon>
        <taxon>Burkholderiales</taxon>
        <taxon>Burkholderiaceae</taxon>
        <taxon>Trinickia</taxon>
    </lineage>
</organism>
<name>A0A4U1I437_9BURK</name>
<dbReference type="EMBL" id="SWJE01000008">
    <property type="protein sequence ID" value="TKC88024.1"/>
    <property type="molecule type" value="Genomic_DNA"/>
</dbReference>
<keyword evidence="6" id="KW-1185">Reference proteome</keyword>
<dbReference type="PRINTS" id="PR00679">
    <property type="entry name" value="PROHIBITIN"/>
</dbReference>
<dbReference type="PANTHER" id="PTHR23222:SF0">
    <property type="entry name" value="PROHIBITIN 1"/>
    <property type="match status" value="1"/>
</dbReference>
<feature type="coiled-coil region" evidence="2">
    <location>
        <begin position="215"/>
        <end position="242"/>
    </location>
</feature>
<dbReference type="Pfam" id="PF01145">
    <property type="entry name" value="Band_7"/>
    <property type="match status" value="1"/>
</dbReference>
<evidence type="ECO:0000259" key="4">
    <source>
        <dbReference type="SMART" id="SM00244"/>
    </source>
</evidence>
<keyword evidence="3" id="KW-0812">Transmembrane</keyword>
<keyword evidence="3" id="KW-0472">Membrane</keyword>
<dbReference type="Gene3D" id="3.30.479.30">
    <property type="entry name" value="Band 7 domain"/>
    <property type="match status" value="1"/>
</dbReference>
<dbReference type="SUPFAM" id="SSF117892">
    <property type="entry name" value="Band 7/SPFH domain"/>
    <property type="match status" value="1"/>
</dbReference>
<sequence>MGWLRAGTMELSFCSTTIRSRFQYLKIEKTIMNIQVKVQNKPRIAGIAIAVFLVFTLITGGFVTVGPGQRGVLMTWGAVRSGVLDPGLHLKIPFAQSVARMDVQVQNSQAAETAASLDLQDVTTTVATNWHILPPDAEWVYQHIGNEAALVDKIIKPAISNSVKAVTAHYNAEDLITHRDQVRGEIEAQITSELKPYRLVVDSVNITDFHFSAEYARAIEQKQVAQQRAQQAQYELQQAKVVAEQKIVEAHAQAEAQKLLQETITPEIIQQQAVAKWDGHLPEVIGTGGVLPLLGNLGAGKLAR</sequence>
<protein>
    <submittedName>
        <fullName evidence="5">Prohibitin family protein</fullName>
    </submittedName>
</protein>
<dbReference type="Proteomes" id="UP000305539">
    <property type="component" value="Unassembled WGS sequence"/>
</dbReference>
<evidence type="ECO:0000256" key="2">
    <source>
        <dbReference type="SAM" id="Coils"/>
    </source>
</evidence>
<keyword evidence="3" id="KW-1133">Transmembrane helix</keyword>